<dbReference type="Pfam" id="PF03129">
    <property type="entry name" value="HGTP_anticodon"/>
    <property type="match status" value="1"/>
</dbReference>
<comment type="subunit">
    <text evidence="8">Homodimer.</text>
</comment>
<gene>
    <name evidence="8" type="primary">hisS</name>
    <name evidence="11" type="ORF">A3A65_06600</name>
</gene>
<keyword evidence="2 8" id="KW-0436">Ligase</keyword>
<evidence type="ECO:0000259" key="10">
    <source>
        <dbReference type="PROSITE" id="PS50862"/>
    </source>
</evidence>
<dbReference type="InterPro" id="IPR004154">
    <property type="entry name" value="Anticodon-bd"/>
</dbReference>
<dbReference type="GO" id="GO:0004821">
    <property type="term" value="F:histidine-tRNA ligase activity"/>
    <property type="evidence" value="ECO:0007669"/>
    <property type="project" value="UniProtKB-UniRule"/>
</dbReference>
<dbReference type="EC" id="6.1.1.21" evidence="8"/>
<organism evidence="11 12">
    <name type="scientific">Candidatus Chisholmbacteria bacterium RIFCSPLOWO2_01_FULL_49_14</name>
    <dbReference type="NCBI Taxonomy" id="1797593"/>
    <lineage>
        <taxon>Bacteria</taxon>
        <taxon>Candidatus Chisholmiibacteriota</taxon>
    </lineage>
</organism>
<keyword evidence="4 8" id="KW-0067">ATP-binding</keyword>
<dbReference type="GO" id="GO:0005524">
    <property type="term" value="F:ATP binding"/>
    <property type="evidence" value="ECO:0007669"/>
    <property type="project" value="UniProtKB-UniRule"/>
</dbReference>
<dbReference type="PIRSF" id="PIRSF001549">
    <property type="entry name" value="His-tRNA_synth"/>
    <property type="match status" value="1"/>
</dbReference>
<comment type="catalytic activity">
    <reaction evidence="7 8">
        <text>tRNA(His) + L-histidine + ATP = L-histidyl-tRNA(His) + AMP + diphosphate + H(+)</text>
        <dbReference type="Rhea" id="RHEA:17313"/>
        <dbReference type="Rhea" id="RHEA-COMP:9665"/>
        <dbReference type="Rhea" id="RHEA-COMP:9689"/>
        <dbReference type="ChEBI" id="CHEBI:15378"/>
        <dbReference type="ChEBI" id="CHEBI:30616"/>
        <dbReference type="ChEBI" id="CHEBI:33019"/>
        <dbReference type="ChEBI" id="CHEBI:57595"/>
        <dbReference type="ChEBI" id="CHEBI:78442"/>
        <dbReference type="ChEBI" id="CHEBI:78527"/>
        <dbReference type="ChEBI" id="CHEBI:456215"/>
        <dbReference type="EC" id="6.1.1.21"/>
    </reaction>
</comment>
<dbReference type="CDD" id="cd00859">
    <property type="entry name" value="HisRS_anticodon"/>
    <property type="match status" value="1"/>
</dbReference>
<dbReference type="InterPro" id="IPR004516">
    <property type="entry name" value="HisRS/HisZ"/>
</dbReference>
<dbReference type="GO" id="GO:0005737">
    <property type="term" value="C:cytoplasm"/>
    <property type="evidence" value="ECO:0007669"/>
    <property type="project" value="UniProtKB-SubCell"/>
</dbReference>
<evidence type="ECO:0000256" key="7">
    <source>
        <dbReference type="ARBA" id="ARBA00047639"/>
    </source>
</evidence>
<keyword evidence="6 8" id="KW-0030">Aminoacyl-tRNA synthetase</keyword>
<feature type="binding site" evidence="9">
    <location>
        <begin position="82"/>
        <end position="84"/>
    </location>
    <ligand>
        <name>L-histidine</name>
        <dbReference type="ChEBI" id="CHEBI:57595"/>
    </ligand>
</feature>
<dbReference type="CDD" id="cd00773">
    <property type="entry name" value="HisRS-like_core"/>
    <property type="match status" value="1"/>
</dbReference>
<comment type="similarity">
    <text evidence="1 8">Belongs to the class-II aminoacyl-tRNA synthetase family.</text>
</comment>
<dbReference type="InterPro" id="IPR045864">
    <property type="entry name" value="aa-tRNA-synth_II/BPL/LPL"/>
</dbReference>
<dbReference type="GO" id="GO:0006427">
    <property type="term" value="P:histidyl-tRNA aminoacylation"/>
    <property type="evidence" value="ECO:0007669"/>
    <property type="project" value="UniProtKB-UniRule"/>
</dbReference>
<keyword evidence="5 8" id="KW-0648">Protein biosynthesis</keyword>
<dbReference type="Proteomes" id="UP000176723">
    <property type="component" value="Unassembled WGS sequence"/>
</dbReference>
<dbReference type="Pfam" id="PF13393">
    <property type="entry name" value="tRNA-synt_His"/>
    <property type="match status" value="1"/>
</dbReference>
<feature type="binding site" evidence="9">
    <location>
        <position position="112"/>
    </location>
    <ligand>
        <name>L-histidine</name>
        <dbReference type="ChEBI" id="CHEBI:57595"/>
    </ligand>
</feature>
<keyword evidence="3 8" id="KW-0547">Nucleotide-binding</keyword>
<comment type="caution">
    <text evidence="11">The sequence shown here is derived from an EMBL/GenBank/DDBJ whole genome shotgun (WGS) entry which is preliminary data.</text>
</comment>
<evidence type="ECO:0000256" key="4">
    <source>
        <dbReference type="ARBA" id="ARBA00022840"/>
    </source>
</evidence>
<comment type="subcellular location">
    <subcellularLocation>
        <location evidence="8">Cytoplasm</location>
    </subcellularLocation>
</comment>
<feature type="domain" description="Aminoacyl-transfer RNA synthetases class-II family profile" evidence="10">
    <location>
        <begin position="26"/>
        <end position="330"/>
    </location>
</feature>
<dbReference type="Gene3D" id="3.30.930.10">
    <property type="entry name" value="Bira Bifunctional Protein, Domain 2"/>
    <property type="match status" value="1"/>
</dbReference>
<evidence type="ECO:0000313" key="12">
    <source>
        <dbReference type="Proteomes" id="UP000176723"/>
    </source>
</evidence>
<dbReference type="InterPro" id="IPR006195">
    <property type="entry name" value="aa-tRNA-synth_II"/>
</dbReference>
<dbReference type="InterPro" id="IPR033656">
    <property type="entry name" value="HisRS_anticodon"/>
</dbReference>
<dbReference type="AlphaFoldDB" id="A0A1G1W132"/>
<evidence type="ECO:0000256" key="5">
    <source>
        <dbReference type="ARBA" id="ARBA00022917"/>
    </source>
</evidence>
<evidence type="ECO:0000256" key="8">
    <source>
        <dbReference type="HAMAP-Rule" id="MF_00127"/>
    </source>
</evidence>
<sequence>MAKKTALLQPPKGFRDFLPQEASRRRQVLEKMIGVFERFAFEPLETPALEYASVLEGKYGEEERLIFSFEDRGGRRLALRFDQTVPLARVIAQHSNELPMPFKRYQIQANWRAEKPQAGRFREFVQCDFDIIGTPSPLADAEILAVTNAVLSELGFKKFFILYNDRRVLTDMIKKCGIAKEQEEATIRILDKLEKIDEPSVIEELEKAGIAKTKIEALMSFIGRRPLLPGQKKSDISLDPINEVTSLLKSVAVPRTRVMYTPTLARGLNYYTGMIMEVAIDGYEAGSVGGGGRYDGLLGMFSGQSIPAVGFSFGLDRLIEAMQTLELFPPAQSGTRVLVTIFNEKLSAKSAEVANLLRDHGINTSLYLNPTEKLDKQIKYADKKSIPVVVIVGPQEAQSGSATVKYLKTGMQETVPLADLPQLLQK</sequence>
<dbReference type="InterPro" id="IPR041715">
    <property type="entry name" value="HisRS-like_core"/>
</dbReference>
<accession>A0A1G1W132</accession>
<dbReference type="Gene3D" id="3.40.50.800">
    <property type="entry name" value="Anticodon-binding domain"/>
    <property type="match status" value="1"/>
</dbReference>
<dbReference type="EMBL" id="MHCL01000012">
    <property type="protein sequence ID" value="OGY21372.1"/>
    <property type="molecule type" value="Genomic_DNA"/>
</dbReference>
<keyword evidence="8" id="KW-0963">Cytoplasm</keyword>
<evidence type="ECO:0000313" key="11">
    <source>
        <dbReference type="EMBL" id="OGY21372.1"/>
    </source>
</evidence>
<dbReference type="InterPro" id="IPR015807">
    <property type="entry name" value="His-tRNA-ligase"/>
</dbReference>
<protein>
    <recommendedName>
        <fullName evidence="8">Histidine--tRNA ligase</fullName>
        <ecNumber evidence="8">6.1.1.21</ecNumber>
    </recommendedName>
    <alternativeName>
        <fullName evidence="8">Histidyl-tRNA synthetase</fullName>
        <shortName evidence="8">HisRS</shortName>
    </alternativeName>
</protein>
<evidence type="ECO:0000256" key="2">
    <source>
        <dbReference type="ARBA" id="ARBA00022598"/>
    </source>
</evidence>
<dbReference type="NCBIfam" id="TIGR00442">
    <property type="entry name" value="hisS"/>
    <property type="match status" value="1"/>
</dbReference>
<dbReference type="InterPro" id="IPR036621">
    <property type="entry name" value="Anticodon-bd_dom_sf"/>
</dbReference>
<evidence type="ECO:0000256" key="6">
    <source>
        <dbReference type="ARBA" id="ARBA00023146"/>
    </source>
</evidence>
<evidence type="ECO:0000256" key="9">
    <source>
        <dbReference type="PIRSR" id="PIRSR001549-1"/>
    </source>
</evidence>
<dbReference type="HAMAP" id="MF_00127">
    <property type="entry name" value="His_tRNA_synth"/>
    <property type="match status" value="1"/>
</dbReference>
<dbReference type="SUPFAM" id="SSF52954">
    <property type="entry name" value="Class II aaRS ABD-related"/>
    <property type="match status" value="1"/>
</dbReference>
<feature type="binding site" evidence="9">
    <location>
        <position position="266"/>
    </location>
    <ligand>
        <name>L-histidine</name>
        <dbReference type="ChEBI" id="CHEBI:57595"/>
    </ligand>
</feature>
<evidence type="ECO:0000256" key="1">
    <source>
        <dbReference type="ARBA" id="ARBA00008226"/>
    </source>
</evidence>
<dbReference type="SUPFAM" id="SSF55681">
    <property type="entry name" value="Class II aaRS and biotin synthetases"/>
    <property type="match status" value="1"/>
</dbReference>
<proteinExistence type="inferred from homology"/>
<dbReference type="PANTHER" id="PTHR11476:SF7">
    <property type="entry name" value="HISTIDINE--TRNA LIGASE"/>
    <property type="match status" value="1"/>
</dbReference>
<reference evidence="11 12" key="1">
    <citation type="journal article" date="2016" name="Nat. Commun.">
        <title>Thousands of microbial genomes shed light on interconnected biogeochemical processes in an aquifer system.</title>
        <authorList>
            <person name="Anantharaman K."/>
            <person name="Brown C.T."/>
            <person name="Hug L.A."/>
            <person name="Sharon I."/>
            <person name="Castelle C.J."/>
            <person name="Probst A.J."/>
            <person name="Thomas B.C."/>
            <person name="Singh A."/>
            <person name="Wilkins M.J."/>
            <person name="Karaoz U."/>
            <person name="Brodie E.L."/>
            <person name="Williams K.H."/>
            <person name="Hubbard S.S."/>
            <person name="Banfield J.F."/>
        </authorList>
    </citation>
    <scope>NUCLEOTIDE SEQUENCE [LARGE SCALE GENOMIC DNA]</scope>
</reference>
<dbReference type="PANTHER" id="PTHR11476">
    <property type="entry name" value="HISTIDYL-TRNA SYNTHETASE"/>
    <property type="match status" value="1"/>
</dbReference>
<feature type="binding site" evidence="9">
    <location>
        <position position="130"/>
    </location>
    <ligand>
        <name>L-histidine</name>
        <dbReference type="ChEBI" id="CHEBI:57595"/>
    </ligand>
</feature>
<evidence type="ECO:0000256" key="3">
    <source>
        <dbReference type="ARBA" id="ARBA00022741"/>
    </source>
</evidence>
<dbReference type="STRING" id="1797593.A3A65_06600"/>
<feature type="binding site" evidence="9">
    <location>
        <position position="126"/>
    </location>
    <ligand>
        <name>L-histidine</name>
        <dbReference type="ChEBI" id="CHEBI:57595"/>
    </ligand>
</feature>
<name>A0A1G1W132_9BACT</name>
<dbReference type="PROSITE" id="PS50862">
    <property type="entry name" value="AA_TRNA_LIGASE_II"/>
    <property type="match status" value="1"/>
</dbReference>
<feature type="binding site" evidence="9">
    <location>
        <begin position="270"/>
        <end position="271"/>
    </location>
    <ligand>
        <name>L-histidine</name>
        <dbReference type="ChEBI" id="CHEBI:57595"/>
    </ligand>
</feature>